<dbReference type="GeneID" id="31005220"/>
<protein>
    <submittedName>
        <fullName evidence="6">Uncharacterized protein</fullName>
    </submittedName>
</protein>
<dbReference type="Pfam" id="PF15811">
    <property type="entry name" value="SVIP"/>
    <property type="match status" value="1"/>
</dbReference>
<keyword evidence="7" id="KW-1185">Reference proteome</keyword>
<dbReference type="EMBL" id="LFMY01000008">
    <property type="protein sequence ID" value="OKL58878.1"/>
    <property type="molecule type" value="Genomic_DNA"/>
</dbReference>
<feature type="transmembrane region" description="Helical" evidence="5">
    <location>
        <begin position="42"/>
        <end position="68"/>
    </location>
</feature>
<keyword evidence="3" id="KW-0449">Lipoprotein</keyword>
<organism evidence="6 7">
    <name type="scientific">Talaromyces atroroseus</name>
    <dbReference type="NCBI Taxonomy" id="1441469"/>
    <lineage>
        <taxon>Eukaryota</taxon>
        <taxon>Fungi</taxon>
        <taxon>Dikarya</taxon>
        <taxon>Ascomycota</taxon>
        <taxon>Pezizomycotina</taxon>
        <taxon>Eurotiomycetes</taxon>
        <taxon>Eurotiomycetidae</taxon>
        <taxon>Eurotiales</taxon>
        <taxon>Trichocomaceae</taxon>
        <taxon>Talaromyces</taxon>
        <taxon>Talaromyces sect. Trachyspermi</taxon>
    </lineage>
</organism>
<feature type="region of interest" description="Disordered" evidence="4">
    <location>
        <begin position="263"/>
        <end position="381"/>
    </location>
</feature>
<feature type="compositionally biased region" description="Polar residues" evidence="4">
    <location>
        <begin position="346"/>
        <end position="360"/>
    </location>
</feature>
<proteinExistence type="predicted"/>
<keyword evidence="5" id="KW-0812">Transmembrane</keyword>
<evidence type="ECO:0000256" key="1">
    <source>
        <dbReference type="ARBA" id="ARBA00022707"/>
    </source>
</evidence>
<comment type="caution">
    <text evidence="6">The sequence shown here is derived from an EMBL/GenBank/DDBJ whole genome shotgun (WGS) entry which is preliminary data.</text>
</comment>
<gene>
    <name evidence="6" type="ORF">UA08_05464</name>
</gene>
<keyword evidence="2" id="KW-0564">Palmitate</keyword>
<evidence type="ECO:0000256" key="3">
    <source>
        <dbReference type="ARBA" id="ARBA00023288"/>
    </source>
</evidence>
<dbReference type="Proteomes" id="UP000214365">
    <property type="component" value="Unassembled WGS sequence"/>
</dbReference>
<evidence type="ECO:0000313" key="6">
    <source>
        <dbReference type="EMBL" id="OKL58878.1"/>
    </source>
</evidence>
<dbReference type="OrthoDB" id="5415072at2759"/>
<feature type="compositionally biased region" description="Polar residues" evidence="4">
    <location>
        <begin position="263"/>
        <end position="287"/>
    </location>
</feature>
<reference evidence="6 7" key="1">
    <citation type="submission" date="2015-06" db="EMBL/GenBank/DDBJ databases">
        <title>Talaromyces atroroseus IBT 11181 draft genome.</title>
        <authorList>
            <person name="Rasmussen K.B."/>
            <person name="Rasmussen S."/>
            <person name="Petersen B."/>
            <person name="Sicheritz-Ponten T."/>
            <person name="Mortensen U.H."/>
            <person name="Thrane U."/>
        </authorList>
    </citation>
    <scope>NUCLEOTIDE SEQUENCE [LARGE SCALE GENOMIC DNA]</scope>
    <source>
        <strain evidence="6 7">IBT 11181</strain>
    </source>
</reference>
<name>A0A225ANK4_TALAT</name>
<feature type="region of interest" description="Disordered" evidence="4">
    <location>
        <begin position="128"/>
        <end position="155"/>
    </location>
</feature>
<dbReference type="RefSeq" id="XP_020118999.1">
    <property type="nucleotide sequence ID" value="XM_020268334.1"/>
</dbReference>
<evidence type="ECO:0000256" key="4">
    <source>
        <dbReference type="SAM" id="MobiDB-lite"/>
    </source>
</evidence>
<sequence>MRFLTVRIVAIRVITVHIRAHCRGDFAVNEAITNRRAVERTVVVVATIFVYLAGHVSGVVDIITVPLIGRRKHGKFCRDVIERIPMTVEAEIARLLGRHGVGGEKERGENPALRHSLPRQALWRGGMVVRSKSKSRSEEQKEREPISCTSHSMSANQRRAQSEHLQQTPLALCEIKSYAALILCFTREIMRLIRTDVAVYALLEGRGVLMLITWPPQLPGQASLRFLCCAHAIFSPSPLLAPSGVPLAFFLSQITRKEMGNICSKSANQPDDSFSQPGRVLGSSTASPPARAPVPSNAPSQSPGRTLGGVPSSGDTGDARSKAAEAAQKRAETLSASSKGKLGSQLAAQKAQTQSQTLNEASRAELLARNADNAAETRQWN</sequence>
<keyword evidence="1" id="KW-0519">Myristate</keyword>
<feature type="compositionally biased region" description="Basic and acidic residues" evidence="4">
    <location>
        <begin position="317"/>
        <end position="332"/>
    </location>
</feature>
<evidence type="ECO:0000313" key="7">
    <source>
        <dbReference type="Proteomes" id="UP000214365"/>
    </source>
</evidence>
<evidence type="ECO:0000256" key="5">
    <source>
        <dbReference type="SAM" id="Phobius"/>
    </source>
</evidence>
<evidence type="ECO:0000256" key="2">
    <source>
        <dbReference type="ARBA" id="ARBA00023139"/>
    </source>
</evidence>
<dbReference type="InterPro" id="IPR031632">
    <property type="entry name" value="SVIP"/>
</dbReference>
<feature type="compositionally biased region" description="Basic and acidic residues" evidence="4">
    <location>
        <begin position="135"/>
        <end position="145"/>
    </location>
</feature>
<keyword evidence="5" id="KW-0472">Membrane</keyword>
<keyword evidence="5" id="KW-1133">Transmembrane helix</keyword>
<dbReference type="AlphaFoldDB" id="A0A225ANK4"/>
<accession>A0A225ANK4</accession>